<protein>
    <submittedName>
        <fullName evidence="1">Uncharacterized protein</fullName>
    </submittedName>
</protein>
<evidence type="ECO:0000313" key="1">
    <source>
        <dbReference type="EMBL" id="SLM32168.1"/>
    </source>
</evidence>
<evidence type="ECO:0000313" key="2">
    <source>
        <dbReference type="Proteomes" id="UP000191931"/>
    </source>
</evidence>
<keyword evidence="2" id="KW-1185">Reference proteome</keyword>
<organism evidence="1 2">
    <name type="scientific">Desulfamplus magnetovallimortis</name>
    <dbReference type="NCBI Taxonomy" id="1246637"/>
    <lineage>
        <taxon>Bacteria</taxon>
        <taxon>Pseudomonadati</taxon>
        <taxon>Thermodesulfobacteriota</taxon>
        <taxon>Desulfobacteria</taxon>
        <taxon>Desulfobacterales</taxon>
        <taxon>Desulfobacteraceae</taxon>
        <taxon>Desulfamplus</taxon>
    </lineage>
</organism>
<dbReference type="AlphaFoldDB" id="A0A1W1HIG5"/>
<dbReference type="STRING" id="1246637.MTBBW1_60068"/>
<sequence>MGNFHGIATDIVLLMNSVNGGCITNQRQYHFNLILVKIFLWLRTKRT</sequence>
<dbReference type="EMBL" id="FWEV01000303">
    <property type="protein sequence ID" value="SLM32168.1"/>
    <property type="molecule type" value="Genomic_DNA"/>
</dbReference>
<reference evidence="1 2" key="1">
    <citation type="submission" date="2017-03" db="EMBL/GenBank/DDBJ databases">
        <authorList>
            <person name="Afonso C.L."/>
            <person name="Miller P.J."/>
            <person name="Scott M.A."/>
            <person name="Spackman E."/>
            <person name="Goraichik I."/>
            <person name="Dimitrov K.M."/>
            <person name="Suarez D.L."/>
            <person name="Swayne D.E."/>
        </authorList>
    </citation>
    <scope>NUCLEOTIDE SEQUENCE [LARGE SCALE GENOMIC DNA]</scope>
    <source>
        <strain evidence="1">PRJEB14757</strain>
    </source>
</reference>
<proteinExistence type="predicted"/>
<gene>
    <name evidence="1" type="ORF">MTBBW1_60068</name>
</gene>
<accession>A0A1W1HIG5</accession>
<name>A0A1W1HIG5_9BACT</name>
<dbReference type="Proteomes" id="UP000191931">
    <property type="component" value="Unassembled WGS sequence"/>
</dbReference>